<evidence type="ECO:0000256" key="1">
    <source>
        <dbReference type="ARBA" id="ARBA00023015"/>
    </source>
</evidence>
<dbReference type="EMBL" id="JBHTON010000052">
    <property type="protein sequence ID" value="MFD1486027.1"/>
    <property type="molecule type" value="Genomic_DNA"/>
</dbReference>
<proteinExistence type="predicted"/>
<dbReference type="PANTHER" id="PTHR43280:SF2">
    <property type="entry name" value="HTH-TYPE TRANSCRIPTIONAL REGULATOR EXSA"/>
    <property type="match status" value="1"/>
</dbReference>
<evidence type="ECO:0000313" key="5">
    <source>
        <dbReference type="EMBL" id="MFD1486027.1"/>
    </source>
</evidence>
<dbReference type="InterPro" id="IPR009057">
    <property type="entry name" value="Homeodomain-like_sf"/>
</dbReference>
<organism evidence="5 6">
    <name type="scientific">Lacticaseibacillus baoqingensis</name>
    <dbReference type="NCBI Taxonomy" id="2486013"/>
    <lineage>
        <taxon>Bacteria</taxon>
        <taxon>Bacillati</taxon>
        <taxon>Bacillota</taxon>
        <taxon>Bacilli</taxon>
        <taxon>Lactobacillales</taxon>
        <taxon>Lactobacillaceae</taxon>
        <taxon>Lacticaseibacillus</taxon>
    </lineage>
</organism>
<keyword evidence="2" id="KW-0238">DNA-binding</keyword>
<dbReference type="InterPro" id="IPR018060">
    <property type="entry name" value="HTH_AraC"/>
</dbReference>
<feature type="domain" description="HTH araC/xylS-type" evidence="4">
    <location>
        <begin position="184"/>
        <end position="281"/>
    </location>
</feature>
<dbReference type="Gene3D" id="1.10.10.60">
    <property type="entry name" value="Homeodomain-like"/>
    <property type="match status" value="2"/>
</dbReference>
<comment type="caution">
    <text evidence="5">The sequence shown here is derived from an EMBL/GenBank/DDBJ whole genome shotgun (WGS) entry which is preliminary data.</text>
</comment>
<evidence type="ECO:0000256" key="3">
    <source>
        <dbReference type="ARBA" id="ARBA00023163"/>
    </source>
</evidence>
<keyword evidence="6" id="KW-1185">Reference proteome</keyword>
<reference evidence="6" key="1">
    <citation type="journal article" date="2019" name="Int. J. Syst. Evol. Microbiol.">
        <title>The Global Catalogue of Microorganisms (GCM) 10K type strain sequencing project: providing services to taxonomists for standard genome sequencing and annotation.</title>
        <authorList>
            <consortium name="The Broad Institute Genomics Platform"/>
            <consortium name="The Broad Institute Genome Sequencing Center for Infectious Disease"/>
            <person name="Wu L."/>
            <person name="Ma J."/>
        </authorList>
    </citation>
    <scope>NUCLEOTIDE SEQUENCE [LARGE SCALE GENOMIC DNA]</scope>
    <source>
        <strain evidence="6">CCM 8903</strain>
    </source>
</reference>
<dbReference type="Proteomes" id="UP001597252">
    <property type="component" value="Unassembled WGS sequence"/>
</dbReference>
<dbReference type="InterPro" id="IPR020449">
    <property type="entry name" value="Tscrpt_reg_AraC-type_HTH"/>
</dbReference>
<sequence>MYQALWSATSVDLDLGALSAAPDPEAGGTQLAIIQCRRECLMRLKGRPLALKTGDIVLIHNPMPATLEAYSPQRPLQARFFILPVANTVGIGPNAMITSFLQSTDTAHIVFRRIAHELTNGYCEQLARLMLMQPQDGYLRYEASMLANLLLTELSRARLNAMMIIESDFPEDNLRGADKAHQVGLILNYIMAHIDSVTLKSAADYFGYEPNYFSRLCHDLFKKPFSAELRFIRMNQAKKMLAMTAQSVAEIGFSLGYKNPANFDHTFKKQFNITPSAYRRQAQRAQAADTEVH</sequence>
<dbReference type="SUPFAM" id="SSF46689">
    <property type="entry name" value="Homeodomain-like"/>
    <property type="match status" value="1"/>
</dbReference>
<protein>
    <submittedName>
        <fullName evidence="5">Helix-turn-helix transcriptional regulator</fullName>
    </submittedName>
</protein>
<dbReference type="RefSeq" id="WP_125754127.1">
    <property type="nucleotide sequence ID" value="NZ_JBHTON010000052.1"/>
</dbReference>
<keyword evidence="3" id="KW-0804">Transcription</keyword>
<name>A0ABW4E9H9_9LACO</name>
<evidence type="ECO:0000256" key="2">
    <source>
        <dbReference type="ARBA" id="ARBA00023125"/>
    </source>
</evidence>
<dbReference type="PANTHER" id="PTHR43280">
    <property type="entry name" value="ARAC-FAMILY TRANSCRIPTIONAL REGULATOR"/>
    <property type="match status" value="1"/>
</dbReference>
<dbReference type="PROSITE" id="PS00041">
    <property type="entry name" value="HTH_ARAC_FAMILY_1"/>
    <property type="match status" value="1"/>
</dbReference>
<evidence type="ECO:0000259" key="4">
    <source>
        <dbReference type="PROSITE" id="PS01124"/>
    </source>
</evidence>
<dbReference type="SMART" id="SM00342">
    <property type="entry name" value="HTH_ARAC"/>
    <property type="match status" value="1"/>
</dbReference>
<dbReference type="Pfam" id="PF12833">
    <property type="entry name" value="HTH_18"/>
    <property type="match status" value="1"/>
</dbReference>
<accession>A0ABW4E9H9</accession>
<dbReference type="PRINTS" id="PR00032">
    <property type="entry name" value="HTHARAC"/>
</dbReference>
<dbReference type="InterPro" id="IPR018062">
    <property type="entry name" value="HTH_AraC-typ_CS"/>
</dbReference>
<dbReference type="PROSITE" id="PS01124">
    <property type="entry name" value="HTH_ARAC_FAMILY_2"/>
    <property type="match status" value="1"/>
</dbReference>
<evidence type="ECO:0000313" key="6">
    <source>
        <dbReference type="Proteomes" id="UP001597252"/>
    </source>
</evidence>
<keyword evidence="1" id="KW-0805">Transcription regulation</keyword>
<gene>
    <name evidence="5" type="ORF">ACFQ5J_12415</name>
</gene>